<dbReference type="SUPFAM" id="SSF55666">
    <property type="entry name" value="Ribonuclease PH domain 2-like"/>
    <property type="match status" value="2"/>
</dbReference>
<dbReference type="HAMAP" id="MF_01595">
    <property type="entry name" value="PNPase"/>
    <property type="match status" value="1"/>
</dbReference>
<dbReference type="Gene3D" id="2.40.50.140">
    <property type="entry name" value="Nucleic acid-binding proteins"/>
    <property type="match status" value="1"/>
</dbReference>
<dbReference type="Gene3D" id="3.30.230.70">
    <property type="entry name" value="GHMP Kinase, N-terminal domain"/>
    <property type="match status" value="2"/>
</dbReference>
<evidence type="ECO:0000313" key="8">
    <source>
        <dbReference type="EMBL" id="MBO0476614.1"/>
    </source>
</evidence>
<dbReference type="CDD" id="cd11363">
    <property type="entry name" value="RNase_PH_PNPase_1"/>
    <property type="match status" value="1"/>
</dbReference>
<evidence type="ECO:0000313" key="9">
    <source>
        <dbReference type="Proteomes" id="UP000664857"/>
    </source>
</evidence>
<dbReference type="InterPro" id="IPR015848">
    <property type="entry name" value="PNPase_PH_RNA-bd_bac/org-type"/>
</dbReference>
<evidence type="ECO:0000256" key="6">
    <source>
        <dbReference type="HAMAP-Rule" id="MF_01595"/>
    </source>
</evidence>
<organism evidence="8 9">
    <name type="scientific">Candidatus Vagococcus giribetii</name>
    <dbReference type="NCBI Taxonomy" id="2230876"/>
    <lineage>
        <taxon>Bacteria</taxon>
        <taxon>Bacillati</taxon>
        <taxon>Bacillota</taxon>
        <taxon>Bacilli</taxon>
        <taxon>Lactobacillales</taxon>
        <taxon>Enterococcaceae</taxon>
        <taxon>Vagococcus</taxon>
    </lineage>
</organism>
<dbReference type="PANTHER" id="PTHR11252:SF0">
    <property type="entry name" value="POLYRIBONUCLEOTIDE NUCLEOTIDYLTRANSFERASE 1, MITOCHONDRIAL"/>
    <property type="match status" value="1"/>
</dbReference>
<dbReference type="EMBL" id="JAFLVX010000016">
    <property type="protein sequence ID" value="MBO0476614.1"/>
    <property type="molecule type" value="Genomic_DNA"/>
</dbReference>
<dbReference type="InterPro" id="IPR036345">
    <property type="entry name" value="ExoRNase_PH_dom2_sf"/>
</dbReference>
<sequence length="710" mass="78168">MLNSEKKVFETTWGGRPLSVEIGQLAKQANGAVLVRYGDTVVLSAAVASKQAKDVDFFPLTVNYDEKMYAVGKVPGGFIKREARPSENATLTARLIDRPIRPMFAEGFRNEVQITNVVMSVEQDCQPEMAAMLGSSLALCVSDIPFNGPIAGVDVGRVNGEYIINPTVEQQELSDIHLTVAGTKDAINMVESGAKEVSEEDMLGALLFGHAEIKRLVAFQEEIANEIGKEKMAITLLQVDADLEKEINDAYKGRMVEAIQTEEKLAREDNIDALKAEIIELYEEKFAEDAELAKWMKEIRQILEDMEKNEVRRLITIDKVRPDGRKIDEIRPLASEVGILPRVHGSGLFTRGQTQALTTCTLAPLGEHQIIDGLGVEESKRFIHHYNFPQFSVGSTGPSRGPGRREIGHGALGERALAQVIPDEADFPYMIRLVSEVLESNGSSSQASICGGTLALMHAGVPIKAPVAGIAMGLVMDDNNYTILTDIQGMEDHLGDMDFKVAGTEAGITALQMDIKIEGITEQILTEALAQAKKARMEILANLTATIAEPNKELSKYAPKIEMIQINPDKIKTVIGKGGETINKIIEETEVKIDIDQEGNVSIAHSDQEKINRAIEIIKELVREVKLNEVYLAKVVRIEKFGAFVNLFGNKDALVHISQLAHERVAKVEDVLKMGDEILVKVTEIDKQGRVNASRKAMIEKPKEEKTEEK</sequence>
<feature type="binding site" evidence="6">
    <location>
        <position position="498"/>
    </location>
    <ligand>
        <name>Mg(2+)</name>
        <dbReference type="ChEBI" id="CHEBI:18420"/>
    </ligand>
</feature>
<dbReference type="PANTHER" id="PTHR11252">
    <property type="entry name" value="POLYRIBONUCLEOTIDE NUCLEOTIDYLTRANSFERASE"/>
    <property type="match status" value="1"/>
</dbReference>
<evidence type="ECO:0000256" key="4">
    <source>
        <dbReference type="ARBA" id="ARBA00022695"/>
    </source>
</evidence>
<dbReference type="Pfam" id="PF03726">
    <property type="entry name" value="PNPase"/>
    <property type="match status" value="1"/>
</dbReference>
<dbReference type="Proteomes" id="UP000664857">
    <property type="component" value="Unassembled WGS sequence"/>
</dbReference>
<keyword evidence="6" id="KW-0460">Magnesium</keyword>
<dbReference type="InterPro" id="IPR036612">
    <property type="entry name" value="KH_dom_type_1_sf"/>
</dbReference>
<feature type="binding site" evidence="6">
    <location>
        <position position="492"/>
    </location>
    <ligand>
        <name>Mg(2+)</name>
        <dbReference type="ChEBI" id="CHEBI:18420"/>
    </ligand>
</feature>
<dbReference type="InterPro" id="IPR004088">
    <property type="entry name" value="KH_dom_type_1"/>
</dbReference>
<evidence type="ECO:0000259" key="7">
    <source>
        <dbReference type="PROSITE" id="PS50126"/>
    </source>
</evidence>
<dbReference type="SMART" id="SM00322">
    <property type="entry name" value="KH"/>
    <property type="match status" value="1"/>
</dbReference>
<keyword evidence="3 6" id="KW-0808">Transferase</keyword>
<evidence type="ECO:0000256" key="3">
    <source>
        <dbReference type="ARBA" id="ARBA00022679"/>
    </source>
</evidence>
<dbReference type="InterPro" id="IPR015847">
    <property type="entry name" value="ExoRNase_PH_dom2"/>
</dbReference>
<gene>
    <name evidence="6 8" type="primary">pnp</name>
    <name evidence="8" type="ORF">DOK76_05995</name>
</gene>
<dbReference type="EC" id="2.7.7.8" evidence="6"/>
<comment type="caution">
    <text evidence="8">The sequence shown here is derived from an EMBL/GenBank/DDBJ whole genome shotgun (WGS) entry which is preliminary data.</text>
</comment>
<dbReference type="Pfam" id="PF01138">
    <property type="entry name" value="RNase_PH"/>
    <property type="match status" value="2"/>
</dbReference>
<keyword evidence="2 6" id="KW-0963">Cytoplasm</keyword>
<dbReference type="InterPro" id="IPR020568">
    <property type="entry name" value="Ribosomal_Su5_D2-typ_SF"/>
</dbReference>
<dbReference type="PROSITE" id="PS50084">
    <property type="entry name" value="KH_TYPE_1"/>
    <property type="match status" value="1"/>
</dbReference>
<dbReference type="PIRSF" id="PIRSF005499">
    <property type="entry name" value="PNPase"/>
    <property type="match status" value="1"/>
</dbReference>
<dbReference type="NCBIfam" id="TIGR03591">
    <property type="entry name" value="polynuc_phos"/>
    <property type="match status" value="1"/>
</dbReference>
<dbReference type="InterPro" id="IPR027408">
    <property type="entry name" value="PNPase/RNase_PH_dom_sf"/>
</dbReference>
<comment type="similarity">
    <text evidence="1 6">Belongs to the polyribonucleotide nucleotidyltransferase family.</text>
</comment>
<dbReference type="GO" id="GO:0004654">
    <property type="term" value="F:polyribonucleotide nucleotidyltransferase activity"/>
    <property type="evidence" value="ECO:0007669"/>
    <property type="project" value="UniProtKB-EC"/>
</dbReference>
<comment type="cofactor">
    <cofactor evidence="6">
        <name>Mg(2+)</name>
        <dbReference type="ChEBI" id="CHEBI:18420"/>
    </cofactor>
</comment>
<dbReference type="SUPFAM" id="SSF50249">
    <property type="entry name" value="Nucleic acid-binding proteins"/>
    <property type="match status" value="1"/>
</dbReference>
<dbReference type="InterPro" id="IPR012340">
    <property type="entry name" value="NA-bd_OB-fold"/>
</dbReference>
<dbReference type="InterPro" id="IPR012162">
    <property type="entry name" value="PNPase"/>
</dbReference>
<name>A0ABS3HSC0_9ENTE</name>
<dbReference type="Pfam" id="PF00013">
    <property type="entry name" value="KH_1"/>
    <property type="match status" value="1"/>
</dbReference>
<keyword evidence="5 6" id="KW-0694">RNA-binding</keyword>
<dbReference type="PROSITE" id="PS50126">
    <property type="entry name" value="S1"/>
    <property type="match status" value="1"/>
</dbReference>
<evidence type="ECO:0000256" key="2">
    <source>
        <dbReference type="ARBA" id="ARBA00022490"/>
    </source>
</evidence>
<dbReference type="Pfam" id="PF03725">
    <property type="entry name" value="RNase_PH_C"/>
    <property type="match status" value="2"/>
</dbReference>
<dbReference type="Gene3D" id="3.30.1370.10">
    <property type="entry name" value="K Homology domain, type 1"/>
    <property type="match status" value="1"/>
</dbReference>
<feature type="domain" description="S1 motif" evidence="7">
    <location>
        <begin position="628"/>
        <end position="696"/>
    </location>
</feature>
<accession>A0ABS3HSC0</accession>
<reference evidence="8 9" key="1">
    <citation type="submission" date="2021-03" db="EMBL/GenBank/DDBJ databases">
        <title>Enterococcal diversity collection.</title>
        <authorList>
            <person name="Gilmore M.S."/>
            <person name="Schwartzman J."/>
            <person name="Van Tyne D."/>
            <person name="Martin M."/>
            <person name="Earl A.M."/>
            <person name="Manson A.L."/>
            <person name="Straub T."/>
            <person name="Salamzade R."/>
            <person name="Saavedra J."/>
            <person name="Lebreton F."/>
            <person name="Prichula J."/>
            <person name="Schaufler K."/>
            <person name="Gaca A."/>
            <person name="Sgardioli B."/>
            <person name="Wagenaar J."/>
            <person name="Strong T."/>
        </authorList>
    </citation>
    <scope>NUCLEOTIDE SEQUENCE [LARGE SCALE GENOMIC DNA]</scope>
    <source>
        <strain evidence="8 9">DIV0080</strain>
    </source>
</reference>
<dbReference type="SUPFAM" id="SSF54211">
    <property type="entry name" value="Ribosomal protein S5 domain 2-like"/>
    <property type="match status" value="2"/>
</dbReference>
<dbReference type="InterPro" id="IPR001247">
    <property type="entry name" value="ExoRNase_PH_dom1"/>
</dbReference>
<evidence type="ECO:0000256" key="1">
    <source>
        <dbReference type="ARBA" id="ARBA00007404"/>
    </source>
</evidence>
<dbReference type="NCBIfam" id="NF008805">
    <property type="entry name" value="PRK11824.1"/>
    <property type="match status" value="1"/>
</dbReference>
<keyword evidence="9" id="KW-1185">Reference proteome</keyword>
<dbReference type="CDD" id="cd02393">
    <property type="entry name" value="KH-I_PNPase"/>
    <property type="match status" value="1"/>
</dbReference>
<dbReference type="SMART" id="SM00316">
    <property type="entry name" value="S1"/>
    <property type="match status" value="1"/>
</dbReference>
<dbReference type="Pfam" id="PF00575">
    <property type="entry name" value="S1"/>
    <property type="match status" value="1"/>
</dbReference>
<comment type="function">
    <text evidence="6">Involved in mRNA degradation. Catalyzes the phosphorolysis of single-stranded polyribonucleotides processively in the 3'- to 5'-direction.</text>
</comment>
<protein>
    <recommendedName>
        <fullName evidence="6">Polyribonucleotide nucleotidyltransferase</fullName>
        <ecNumber evidence="6">2.7.7.8</ecNumber>
    </recommendedName>
    <alternativeName>
        <fullName evidence="6">Polynucleotide phosphorylase</fullName>
        <shortName evidence="6">PNPase</shortName>
    </alternativeName>
</protein>
<evidence type="ECO:0000256" key="5">
    <source>
        <dbReference type="ARBA" id="ARBA00022884"/>
    </source>
</evidence>
<dbReference type="InterPro" id="IPR003029">
    <property type="entry name" value="S1_domain"/>
</dbReference>
<comment type="catalytic activity">
    <reaction evidence="6">
        <text>RNA(n+1) + phosphate = RNA(n) + a ribonucleoside 5'-diphosphate</text>
        <dbReference type="Rhea" id="RHEA:22096"/>
        <dbReference type="Rhea" id="RHEA-COMP:14527"/>
        <dbReference type="Rhea" id="RHEA-COMP:17342"/>
        <dbReference type="ChEBI" id="CHEBI:43474"/>
        <dbReference type="ChEBI" id="CHEBI:57930"/>
        <dbReference type="ChEBI" id="CHEBI:140395"/>
        <dbReference type="EC" id="2.7.7.8"/>
    </reaction>
</comment>
<dbReference type="InterPro" id="IPR004087">
    <property type="entry name" value="KH_dom"/>
</dbReference>
<proteinExistence type="inferred from homology"/>
<keyword evidence="6" id="KW-0479">Metal-binding</keyword>
<dbReference type="CDD" id="cd11364">
    <property type="entry name" value="RNase_PH_PNPase_2"/>
    <property type="match status" value="1"/>
</dbReference>
<keyword evidence="4 6" id="KW-0548">Nucleotidyltransferase</keyword>
<dbReference type="RefSeq" id="WP_206965781.1">
    <property type="nucleotide sequence ID" value="NZ_JAFLVX010000016.1"/>
</dbReference>
<dbReference type="CDD" id="cd04472">
    <property type="entry name" value="S1_PNPase"/>
    <property type="match status" value="1"/>
</dbReference>
<comment type="subcellular location">
    <subcellularLocation>
        <location evidence="6">Cytoplasm</location>
    </subcellularLocation>
</comment>
<dbReference type="SUPFAM" id="SSF54791">
    <property type="entry name" value="Eukaryotic type KH-domain (KH-domain type I)"/>
    <property type="match status" value="1"/>
</dbReference>